<evidence type="ECO:0000256" key="3">
    <source>
        <dbReference type="SAM" id="Coils"/>
    </source>
</evidence>
<dbReference type="Pfam" id="PF05911">
    <property type="entry name" value="FPP"/>
    <property type="match status" value="1"/>
</dbReference>
<feature type="coiled-coil region" evidence="3">
    <location>
        <begin position="317"/>
        <end position="344"/>
    </location>
</feature>
<evidence type="ECO:0008006" key="6">
    <source>
        <dbReference type="Google" id="ProtNLM"/>
    </source>
</evidence>
<feature type="coiled-coil region" evidence="3">
    <location>
        <begin position="30"/>
        <end position="173"/>
    </location>
</feature>
<evidence type="ECO:0000256" key="1">
    <source>
        <dbReference type="ARBA" id="ARBA00005921"/>
    </source>
</evidence>
<protein>
    <recommendedName>
        <fullName evidence="6">Filament-like plant protein 7</fullName>
    </recommendedName>
</protein>
<sequence length="1082" mass="121479">MEHKTWLWRKKPSEKTIIANGKADLSLVGINHEKDKTQEVLRSLEELNEQLLSARAESIVKDDLLAKQATGLEKAEAETAAFRRELDDALLQKAAAEERLINSETSLKESMQQLRIVKAEHQDMMNDIITKLSRDQARARTLEEMLTETNKKVVELEVENTNLSKILEAKEKLIEDLSVYKFQSEENFTMMLSKLDASEKSISTLKYEVCMLQKELDIRIEERDFNLRAADAARNQQLQSNKKIAKLETECQKLRVMVRKRLPGPAALANMRSEVDILGNNADGARRKKSNSTADDFMVRNFISSNCHDASMPMENIASLIEKLNSIEHENKSLKETLTKKSTELQSSRVMFARTASKLSQAESRVEELSKGQHCHELTKSSPTSYDLSLAPISEDRCDEDSISCAESWASALISELEHFRNGKQPSRSSRTSGTSELSLMDDFVEMERLAIVSADNSVGSLQSISGEIHTCAAPYGSDFSPRVTTGKKLIPVHSVSSCPQTNNEISSSHISSENYPSWLQDILKVIIQKQHIAKVDLDFILEEVKAALSKEHKPSDSYEVVSTDMLVSSGNNQLSQSNLEKSVYRLVNLTEGVIDKFAADNNGQQMPSKSDENFSPCQKPSSITGYIPRVFLFESSELIAVLRHFVIACKDLLNGEADLIVFLCKLSSTVDWIINHCFSLQDVSHLKELIKDHCDKDGTYTSNDFEAKRDCRVAEEDEIDASGVLKFESRRPSPLLTTSNGLFIVSQREEIEFKTKDENMRQKNEIATLETRNKVVEERLKSTTTKNESLMTQLKKSEEILSSLQEELANLKESKGLTETEIVNQKLVNDDLSSQLRVAKVELNEALQKLSSIEVELEEKSNCCEELEATCLELQLQLESVPTKEIPKYDIDAEENQLRTDLEISAASEKLAECQETILHLGKQLQALASPRDAVLFDKVVSSHAAAKTNRRPLLLDQMQAEDDAKFEELKSPKTKEVISTEPQKPSSTIFRNPNAGLLHGSKILVNGKADTTLRDIIQQSPKMSSRGFNLVNESFRHKSNCDAAALAVIPKRQKGGASFLRKLLSRRKRESKKMNLPALC</sequence>
<keyword evidence="5" id="KW-1185">Reference proteome</keyword>
<organism evidence="4 5">
    <name type="scientific">Dioscorea zingiberensis</name>
    <dbReference type="NCBI Taxonomy" id="325984"/>
    <lineage>
        <taxon>Eukaryota</taxon>
        <taxon>Viridiplantae</taxon>
        <taxon>Streptophyta</taxon>
        <taxon>Embryophyta</taxon>
        <taxon>Tracheophyta</taxon>
        <taxon>Spermatophyta</taxon>
        <taxon>Magnoliopsida</taxon>
        <taxon>Liliopsida</taxon>
        <taxon>Dioscoreales</taxon>
        <taxon>Dioscoreaceae</taxon>
        <taxon>Dioscorea</taxon>
    </lineage>
</organism>
<name>A0A9D5HPD8_9LILI</name>
<dbReference type="EMBL" id="JAGGNH010000001">
    <property type="protein sequence ID" value="KAJ0983866.1"/>
    <property type="molecule type" value="Genomic_DNA"/>
</dbReference>
<feature type="coiled-coil region" evidence="3">
    <location>
        <begin position="760"/>
        <end position="878"/>
    </location>
</feature>
<feature type="coiled-coil region" evidence="3">
    <location>
        <begin position="230"/>
        <end position="288"/>
    </location>
</feature>
<accession>A0A9D5HPD8</accession>
<evidence type="ECO:0000256" key="2">
    <source>
        <dbReference type="ARBA" id="ARBA00023054"/>
    </source>
</evidence>
<dbReference type="PANTHER" id="PTHR31580">
    <property type="entry name" value="FILAMENT-LIKE PLANT PROTEIN 4"/>
    <property type="match status" value="1"/>
</dbReference>
<dbReference type="Proteomes" id="UP001085076">
    <property type="component" value="Miscellaneous, Linkage group lg01"/>
</dbReference>
<dbReference type="AlphaFoldDB" id="A0A9D5HPD8"/>
<dbReference type="InterPro" id="IPR008587">
    <property type="entry name" value="FPP_plant"/>
</dbReference>
<proteinExistence type="inferred from homology"/>
<reference evidence="4" key="1">
    <citation type="submission" date="2021-03" db="EMBL/GenBank/DDBJ databases">
        <authorList>
            <person name="Li Z."/>
            <person name="Yang C."/>
        </authorList>
    </citation>
    <scope>NUCLEOTIDE SEQUENCE</scope>
    <source>
        <strain evidence="4">Dzin_1.0</strain>
        <tissue evidence="4">Leaf</tissue>
    </source>
</reference>
<reference evidence="4" key="2">
    <citation type="journal article" date="2022" name="Hortic Res">
        <title>The genome of Dioscorea zingiberensis sheds light on the biosynthesis, origin and evolution of the medicinally important diosgenin saponins.</title>
        <authorList>
            <person name="Li Y."/>
            <person name="Tan C."/>
            <person name="Li Z."/>
            <person name="Guo J."/>
            <person name="Li S."/>
            <person name="Chen X."/>
            <person name="Wang C."/>
            <person name="Dai X."/>
            <person name="Yang H."/>
            <person name="Song W."/>
            <person name="Hou L."/>
            <person name="Xu J."/>
            <person name="Tong Z."/>
            <person name="Xu A."/>
            <person name="Yuan X."/>
            <person name="Wang W."/>
            <person name="Yang Q."/>
            <person name="Chen L."/>
            <person name="Sun Z."/>
            <person name="Wang K."/>
            <person name="Pan B."/>
            <person name="Chen J."/>
            <person name="Bao Y."/>
            <person name="Liu F."/>
            <person name="Qi X."/>
            <person name="Gang D.R."/>
            <person name="Wen J."/>
            <person name="Li J."/>
        </authorList>
    </citation>
    <scope>NUCLEOTIDE SEQUENCE</scope>
    <source>
        <strain evidence="4">Dzin_1.0</strain>
    </source>
</reference>
<evidence type="ECO:0000313" key="5">
    <source>
        <dbReference type="Proteomes" id="UP001085076"/>
    </source>
</evidence>
<evidence type="ECO:0000313" key="4">
    <source>
        <dbReference type="EMBL" id="KAJ0983866.1"/>
    </source>
</evidence>
<gene>
    <name evidence="4" type="ORF">J5N97_002222</name>
</gene>
<dbReference type="PANTHER" id="PTHR31580:SF22">
    <property type="entry name" value="FILAMENT-LIKE PLANT PROTEIN 7"/>
    <property type="match status" value="1"/>
</dbReference>
<keyword evidence="2 3" id="KW-0175">Coiled coil</keyword>
<comment type="similarity">
    <text evidence="1">Belongs to the FPP family.</text>
</comment>
<comment type="caution">
    <text evidence="4">The sequence shown here is derived from an EMBL/GenBank/DDBJ whole genome shotgun (WGS) entry which is preliminary data.</text>
</comment>
<dbReference type="OrthoDB" id="1917992at2759"/>